<name>A0A8J6F5Q2_ELECQ</name>
<keyword evidence="3" id="KW-1185">Reference proteome</keyword>
<keyword evidence="1" id="KW-1133">Transmembrane helix</keyword>
<gene>
    <name evidence="2" type="ORF">GDO78_010454</name>
</gene>
<evidence type="ECO:0000313" key="3">
    <source>
        <dbReference type="Proteomes" id="UP000770717"/>
    </source>
</evidence>
<dbReference type="Proteomes" id="UP000770717">
    <property type="component" value="Unassembled WGS sequence"/>
</dbReference>
<evidence type="ECO:0000313" key="2">
    <source>
        <dbReference type="EMBL" id="KAG9481228.1"/>
    </source>
</evidence>
<dbReference type="EMBL" id="WNTK01000006">
    <property type="protein sequence ID" value="KAG9481228.1"/>
    <property type="molecule type" value="Genomic_DNA"/>
</dbReference>
<sequence>MFDKSIPHILLTPLACSTAVHTIQGMSNFKLYYPLLRLFKSAQCQHFVYIQLYLVFCLICIVEAMSLLQTVAMALDMEK</sequence>
<feature type="transmembrane region" description="Helical" evidence="1">
    <location>
        <begin position="49"/>
        <end position="75"/>
    </location>
</feature>
<evidence type="ECO:0000256" key="1">
    <source>
        <dbReference type="SAM" id="Phobius"/>
    </source>
</evidence>
<organism evidence="2 3">
    <name type="scientific">Eleutherodactylus coqui</name>
    <name type="common">Puerto Rican coqui</name>
    <dbReference type="NCBI Taxonomy" id="57060"/>
    <lineage>
        <taxon>Eukaryota</taxon>
        <taxon>Metazoa</taxon>
        <taxon>Chordata</taxon>
        <taxon>Craniata</taxon>
        <taxon>Vertebrata</taxon>
        <taxon>Euteleostomi</taxon>
        <taxon>Amphibia</taxon>
        <taxon>Batrachia</taxon>
        <taxon>Anura</taxon>
        <taxon>Neobatrachia</taxon>
        <taxon>Hyloidea</taxon>
        <taxon>Eleutherodactylidae</taxon>
        <taxon>Eleutherodactylinae</taxon>
        <taxon>Eleutherodactylus</taxon>
        <taxon>Eleutherodactylus</taxon>
    </lineage>
</organism>
<accession>A0A8J6F5Q2</accession>
<keyword evidence="1" id="KW-0812">Transmembrane</keyword>
<proteinExistence type="predicted"/>
<protein>
    <submittedName>
        <fullName evidence="2">Uncharacterized protein</fullName>
    </submittedName>
</protein>
<dbReference type="AlphaFoldDB" id="A0A8J6F5Q2"/>
<reference evidence="2" key="1">
    <citation type="thesis" date="2020" institute="ProQuest LLC" country="789 East Eisenhower Parkway, Ann Arbor, MI, USA">
        <title>Comparative Genomics and Chromosome Evolution.</title>
        <authorList>
            <person name="Mudd A.B."/>
        </authorList>
    </citation>
    <scope>NUCLEOTIDE SEQUENCE</scope>
    <source>
        <strain evidence="2">HN-11 Male</strain>
        <tissue evidence="2">Kidney and liver</tissue>
    </source>
</reference>
<comment type="caution">
    <text evidence="2">The sequence shown here is derived from an EMBL/GenBank/DDBJ whole genome shotgun (WGS) entry which is preliminary data.</text>
</comment>
<keyword evidence="1" id="KW-0472">Membrane</keyword>